<keyword evidence="4" id="KW-1185">Reference proteome</keyword>
<evidence type="ECO:0000256" key="1">
    <source>
        <dbReference type="SAM" id="Phobius"/>
    </source>
</evidence>
<dbReference type="InterPro" id="IPR018114">
    <property type="entry name" value="TRYPSIN_HIS"/>
</dbReference>
<dbReference type="InterPro" id="IPR009003">
    <property type="entry name" value="Peptidase_S1_PA"/>
</dbReference>
<dbReference type="InterPro" id="IPR001254">
    <property type="entry name" value="Trypsin_dom"/>
</dbReference>
<dbReference type="SUPFAM" id="SSF50494">
    <property type="entry name" value="Trypsin-like serine proteases"/>
    <property type="match status" value="1"/>
</dbReference>
<organism evidence="3">
    <name type="scientific">Medioppia subpectinata</name>
    <dbReference type="NCBI Taxonomy" id="1979941"/>
    <lineage>
        <taxon>Eukaryota</taxon>
        <taxon>Metazoa</taxon>
        <taxon>Ecdysozoa</taxon>
        <taxon>Arthropoda</taxon>
        <taxon>Chelicerata</taxon>
        <taxon>Arachnida</taxon>
        <taxon>Acari</taxon>
        <taxon>Acariformes</taxon>
        <taxon>Sarcoptiformes</taxon>
        <taxon>Oribatida</taxon>
        <taxon>Brachypylina</taxon>
        <taxon>Oppioidea</taxon>
        <taxon>Oppiidae</taxon>
        <taxon>Medioppia</taxon>
    </lineage>
</organism>
<dbReference type="Pfam" id="PF00089">
    <property type="entry name" value="Trypsin"/>
    <property type="match status" value="1"/>
</dbReference>
<feature type="transmembrane region" description="Helical" evidence="1">
    <location>
        <begin position="122"/>
        <end position="145"/>
    </location>
</feature>
<reference evidence="3" key="1">
    <citation type="submission" date="2020-11" db="EMBL/GenBank/DDBJ databases">
        <authorList>
            <person name="Tran Van P."/>
        </authorList>
    </citation>
    <scope>NUCLEOTIDE SEQUENCE</scope>
</reference>
<dbReference type="PROSITE" id="PS00134">
    <property type="entry name" value="TRYPSIN_HIS"/>
    <property type="match status" value="1"/>
</dbReference>
<protein>
    <recommendedName>
        <fullName evidence="2">Peptidase S1 domain-containing protein</fullName>
    </recommendedName>
</protein>
<evidence type="ECO:0000259" key="2">
    <source>
        <dbReference type="Pfam" id="PF00089"/>
    </source>
</evidence>
<evidence type="ECO:0000313" key="3">
    <source>
        <dbReference type="EMBL" id="CAD7634149.1"/>
    </source>
</evidence>
<dbReference type="GO" id="GO:0004252">
    <property type="term" value="F:serine-type endopeptidase activity"/>
    <property type="evidence" value="ECO:0007669"/>
    <property type="project" value="InterPro"/>
</dbReference>
<dbReference type="PANTHER" id="PTHR39299:SF1">
    <property type="entry name" value="TRANSMEMBRANE PROTEIN"/>
    <property type="match status" value="1"/>
</dbReference>
<dbReference type="AlphaFoldDB" id="A0A7R9L5A9"/>
<dbReference type="EMBL" id="CAJPIZ010014066">
    <property type="protein sequence ID" value="CAG2114579.1"/>
    <property type="molecule type" value="Genomic_DNA"/>
</dbReference>
<name>A0A7R9L5A9_9ACAR</name>
<keyword evidence="1" id="KW-0812">Transmembrane</keyword>
<dbReference type="Proteomes" id="UP000759131">
    <property type="component" value="Unassembled WGS sequence"/>
</dbReference>
<dbReference type="PANTHER" id="PTHR39299">
    <property type="entry name" value="TRANSMEMBRANE PROTEIN"/>
    <property type="match status" value="1"/>
</dbReference>
<dbReference type="OrthoDB" id="6421476at2759"/>
<dbReference type="EMBL" id="OC868641">
    <property type="protein sequence ID" value="CAD7634149.1"/>
    <property type="molecule type" value="Genomic_DNA"/>
</dbReference>
<feature type="non-terminal residue" evidence="3">
    <location>
        <position position="1"/>
    </location>
</feature>
<sequence length="244" mass="27890">ISPRYNDGRIVGGTDAKSDQAPFQVSIVSNGWFELQHICGGALAGRRSVVTAAHCCGDSYTDLDNNSHEFRPQRQLRLILGYNSWQWLFLILATIEVSAITTFTVFEMDFQQMKNQSMDTSFIINLIVLVINGFSLLFLFHGVFWDKQHDISLFLVTMSLNTVYIAIEFAFTSDYNSAHKLTRLSIAVCFTSVMIILSRFVIYFSREYSIIGVAPALINMYKNQCCFQILLKLDFLNSVRFLFY</sequence>
<feature type="transmembrane region" description="Helical" evidence="1">
    <location>
        <begin position="184"/>
        <end position="204"/>
    </location>
</feature>
<dbReference type="Gene3D" id="2.40.10.10">
    <property type="entry name" value="Trypsin-like serine proteases"/>
    <property type="match status" value="1"/>
</dbReference>
<accession>A0A7R9L5A9</accession>
<gene>
    <name evidence="3" type="ORF">OSB1V03_LOCUS14545</name>
</gene>
<keyword evidence="1" id="KW-0472">Membrane</keyword>
<dbReference type="GO" id="GO:0006508">
    <property type="term" value="P:proteolysis"/>
    <property type="evidence" value="ECO:0007669"/>
    <property type="project" value="InterPro"/>
</dbReference>
<dbReference type="InterPro" id="IPR043504">
    <property type="entry name" value="Peptidase_S1_PA_chymotrypsin"/>
</dbReference>
<feature type="non-terminal residue" evidence="3">
    <location>
        <position position="244"/>
    </location>
</feature>
<feature type="transmembrane region" description="Helical" evidence="1">
    <location>
        <begin position="87"/>
        <end position="110"/>
    </location>
</feature>
<feature type="transmembrane region" description="Helical" evidence="1">
    <location>
        <begin position="151"/>
        <end position="172"/>
    </location>
</feature>
<evidence type="ECO:0000313" key="4">
    <source>
        <dbReference type="Proteomes" id="UP000759131"/>
    </source>
</evidence>
<feature type="domain" description="Peptidase S1" evidence="2">
    <location>
        <begin position="10"/>
        <end position="62"/>
    </location>
</feature>
<keyword evidence="1" id="KW-1133">Transmembrane helix</keyword>
<proteinExistence type="predicted"/>